<dbReference type="AlphaFoldDB" id="A0A660LDP7"/>
<keyword evidence="2" id="KW-1133">Transmembrane helix</keyword>
<keyword evidence="4" id="KW-1185">Reference proteome</keyword>
<comment type="caution">
    <text evidence="3">The sequence shown here is derived from an EMBL/GenBank/DDBJ whole genome shotgun (WGS) entry which is preliminary data.</text>
</comment>
<feature type="transmembrane region" description="Helical" evidence="2">
    <location>
        <begin position="6"/>
        <end position="26"/>
    </location>
</feature>
<protein>
    <submittedName>
        <fullName evidence="3">Multisubunit sodium/proton antiporter MrpG subunit</fullName>
    </submittedName>
</protein>
<dbReference type="Pfam" id="PF03334">
    <property type="entry name" value="PhaG_MnhG_YufB"/>
    <property type="match status" value="1"/>
</dbReference>
<sequence>MMLDVLGAVLLGLGLLLATIGLYGLLRMRDINHQLHPAGLVTGPAVLLVLLASVATGSAEIITSAVLVILFVLVTSPLSAHAIARAARRRRRP</sequence>
<feature type="transmembrane region" description="Helical" evidence="2">
    <location>
        <begin position="61"/>
        <end position="84"/>
    </location>
</feature>
<name>A0A660LDP7_9ACTN</name>
<organism evidence="3 4">
    <name type="scientific">Solirubrobacter pauli</name>
    <dbReference type="NCBI Taxonomy" id="166793"/>
    <lineage>
        <taxon>Bacteria</taxon>
        <taxon>Bacillati</taxon>
        <taxon>Actinomycetota</taxon>
        <taxon>Thermoleophilia</taxon>
        <taxon>Solirubrobacterales</taxon>
        <taxon>Solirubrobacteraceae</taxon>
        <taxon>Solirubrobacter</taxon>
    </lineage>
</organism>
<evidence type="ECO:0000313" key="3">
    <source>
        <dbReference type="EMBL" id="RKQ93198.1"/>
    </source>
</evidence>
<evidence type="ECO:0000256" key="2">
    <source>
        <dbReference type="SAM" id="Phobius"/>
    </source>
</evidence>
<reference evidence="3 4" key="1">
    <citation type="submission" date="2018-10" db="EMBL/GenBank/DDBJ databases">
        <title>Genomic Encyclopedia of Archaeal and Bacterial Type Strains, Phase II (KMG-II): from individual species to whole genera.</title>
        <authorList>
            <person name="Goeker M."/>
        </authorList>
    </citation>
    <scope>NUCLEOTIDE SEQUENCE [LARGE SCALE GENOMIC DNA]</scope>
    <source>
        <strain evidence="3 4">DSM 14954</strain>
    </source>
</reference>
<dbReference type="InterPro" id="IPR005133">
    <property type="entry name" value="PhaG_MnhG_YufB"/>
</dbReference>
<comment type="similarity">
    <text evidence="1">Belongs to the CPA3 antiporters (TC 2.A.63) subunit G family.</text>
</comment>
<dbReference type="PANTHER" id="PTHR34703">
    <property type="entry name" value="ANTIPORTER SUBUNIT MNHG2-RELATED"/>
    <property type="match status" value="1"/>
</dbReference>
<proteinExistence type="inferred from homology"/>
<keyword evidence="2" id="KW-0812">Transmembrane</keyword>
<dbReference type="EMBL" id="RBIL01000001">
    <property type="protein sequence ID" value="RKQ93198.1"/>
    <property type="molecule type" value="Genomic_DNA"/>
</dbReference>
<evidence type="ECO:0000313" key="4">
    <source>
        <dbReference type="Proteomes" id="UP000278962"/>
    </source>
</evidence>
<feature type="transmembrane region" description="Helical" evidence="2">
    <location>
        <begin position="38"/>
        <end position="55"/>
    </location>
</feature>
<dbReference type="RefSeq" id="WP_121251096.1">
    <property type="nucleotide sequence ID" value="NZ_RBIL01000001.1"/>
</dbReference>
<dbReference type="PANTHER" id="PTHR34703:SF1">
    <property type="entry name" value="ANTIPORTER SUBUNIT MNHG2-RELATED"/>
    <property type="match status" value="1"/>
</dbReference>
<evidence type="ECO:0000256" key="1">
    <source>
        <dbReference type="ARBA" id="ARBA00008404"/>
    </source>
</evidence>
<dbReference type="GO" id="GO:0015385">
    <property type="term" value="F:sodium:proton antiporter activity"/>
    <property type="evidence" value="ECO:0007669"/>
    <property type="project" value="TreeGrafter"/>
</dbReference>
<accession>A0A660LDP7</accession>
<keyword evidence="2" id="KW-0472">Membrane</keyword>
<gene>
    <name evidence="3" type="ORF">C8N24_3059</name>
</gene>
<dbReference type="Proteomes" id="UP000278962">
    <property type="component" value="Unassembled WGS sequence"/>
</dbReference>